<feature type="transmembrane region" description="Helical" evidence="1">
    <location>
        <begin position="72"/>
        <end position="89"/>
    </location>
</feature>
<evidence type="ECO:0008006" key="4">
    <source>
        <dbReference type="Google" id="ProtNLM"/>
    </source>
</evidence>
<keyword evidence="1" id="KW-0812">Transmembrane</keyword>
<evidence type="ECO:0000313" key="3">
    <source>
        <dbReference type="Proteomes" id="UP000070539"/>
    </source>
</evidence>
<dbReference type="OrthoDB" id="2065453at2"/>
<proteinExistence type="predicted"/>
<name>A0A136WEB8_9FIRM</name>
<keyword evidence="1" id="KW-0472">Membrane</keyword>
<protein>
    <recommendedName>
        <fullName evidence="4">DUF3784 domain-containing protein</fullName>
    </recommendedName>
</protein>
<feature type="transmembrane region" description="Helical" evidence="1">
    <location>
        <begin position="46"/>
        <end position="66"/>
    </location>
</feature>
<keyword evidence="1" id="KW-1133">Transmembrane helix</keyword>
<dbReference type="Proteomes" id="UP000070539">
    <property type="component" value="Unassembled WGS sequence"/>
</dbReference>
<dbReference type="EMBL" id="LRVM01000005">
    <property type="protein sequence ID" value="KXL52837.1"/>
    <property type="molecule type" value="Genomic_DNA"/>
</dbReference>
<dbReference type="AlphaFoldDB" id="A0A136WEB8"/>
<gene>
    <name evidence="2" type="ORF">CLNEO_18600</name>
</gene>
<dbReference type="STRING" id="36847.CLNEO_18600"/>
<evidence type="ECO:0000256" key="1">
    <source>
        <dbReference type="SAM" id="Phobius"/>
    </source>
</evidence>
<accession>A0A136WEB8</accession>
<feature type="transmembrane region" description="Helical" evidence="1">
    <location>
        <begin position="6"/>
        <end position="25"/>
    </location>
</feature>
<organism evidence="2 3">
    <name type="scientific">Anaerotignum neopropionicum</name>
    <dbReference type="NCBI Taxonomy" id="36847"/>
    <lineage>
        <taxon>Bacteria</taxon>
        <taxon>Bacillati</taxon>
        <taxon>Bacillota</taxon>
        <taxon>Clostridia</taxon>
        <taxon>Lachnospirales</taxon>
        <taxon>Anaerotignaceae</taxon>
        <taxon>Anaerotignum</taxon>
    </lineage>
</organism>
<keyword evidence="3" id="KW-1185">Reference proteome</keyword>
<comment type="caution">
    <text evidence="2">The sequence shown here is derived from an EMBL/GenBank/DDBJ whole genome shotgun (WGS) entry which is preliminary data.</text>
</comment>
<evidence type="ECO:0000313" key="2">
    <source>
        <dbReference type="EMBL" id="KXL52837.1"/>
    </source>
</evidence>
<dbReference type="RefSeq" id="WP_066087896.1">
    <property type="nucleotide sequence ID" value="NZ_LRVM01000005.1"/>
</dbReference>
<reference evidence="2 3" key="1">
    <citation type="submission" date="2016-01" db="EMBL/GenBank/DDBJ databases">
        <title>Genome sequence of Clostridium neopropionicum X4, DSM-3847.</title>
        <authorList>
            <person name="Poehlein A."/>
            <person name="Beck M.H."/>
            <person name="Bengelsdorf F.R."/>
            <person name="Daniel R."/>
            <person name="Duerre P."/>
        </authorList>
    </citation>
    <scope>NUCLEOTIDE SEQUENCE [LARGE SCALE GENOMIC DNA]</scope>
    <source>
        <strain evidence="2 3">DSM-3847</strain>
    </source>
</reference>
<sequence>MSLFFVIGIYFYARGIFALFGKTIFYTRRSLEKIEPKKLAAYLKEIGILHMAVGTIFVGKALIDIAFPFHKMFYWIFIALLAVCVFFLARCNERYMNKK</sequence>